<dbReference type="AlphaFoldDB" id="A0A8T3AEZ2"/>
<name>A0A8T3AEZ2_DENNO</name>
<evidence type="ECO:0000313" key="2">
    <source>
        <dbReference type="Proteomes" id="UP000829196"/>
    </source>
</evidence>
<gene>
    <name evidence="1" type="ORF">KFK09_025053</name>
</gene>
<evidence type="ECO:0000313" key="1">
    <source>
        <dbReference type="EMBL" id="KAI0494907.1"/>
    </source>
</evidence>
<comment type="caution">
    <text evidence="1">The sequence shown here is derived from an EMBL/GenBank/DDBJ whole genome shotgun (WGS) entry which is preliminary data.</text>
</comment>
<accession>A0A8T3AEZ2</accession>
<dbReference type="EMBL" id="JAGYWB010000017">
    <property type="protein sequence ID" value="KAI0494907.1"/>
    <property type="molecule type" value="Genomic_DNA"/>
</dbReference>
<organism evidence="1 2">
    <name type="scientific">Dendrobium nobile</name>
    <name type="common">Orchid</name>
    <dbReference type="NCBI Taxonomy" id="94219"/>
    <lineage>
        <taxon>Eukaryota</taxon>
        <taxon>Viridiplantae</taxon>
        <taxon>Streptophyta</taxon>
        <taxon>Embryophyta</taxon>
        <taxon>Tracheophyta</taxon>
        <taxon>Spermatophyta</taxon>
        <taxon>Magnoliopsida</taxon>
        <taxon>Liliopsida</taxon>
        <taxon>Asparagales</taxon>
        <taxon>Orchidaceae</taxon>
        <taxon>Epidendroideae</taxon>
        <taxon>Malaxideae</taxon>
        <taxon>Dendrobiinae</taxon>
        <taxon>Dendrobium</taxon>
    </lineage>
</organism>
<keyword evidence="2" id="KW-1185">Reference proteome</keyword>
<dbReference type="Proteomes" id="UP000829196">
    <property type="component" value="Unassembled WGS sequence"/>
</dbReference>
<protein>
    <submittedName>
        <fullName evidence="1">Uncharacterized protein</fullName>
    </submittedName>
</protein>
<sequence>MADMLSQSKSIGWLYGMRKSVSSRFSQMVSAVAAASARYSDSVDDLATVFCFLTVQEMRVLPRKVQCPVVDFRVLGSPAQSASE</sequence>
<proteinExistence type="predicted"/>
<reference evidence="1" key="1">
    <citation type="journal article" date="2022" name="Front. Genet.">
        <title>Chromosome-Scale Assembly of the Dendrobium nobile Genome Provides Insights Into the Molecular Mechanism of the Biosynthesis of the Medicinal Active Ingredient of Dendrobium.</title>
        <authorList>
            <person name="Xu Q."/>
            <person name="Niu S.-C."/>
            <person name="Li K.-L."/>
            <person name="Zheng P.-J."/>
            <person name="Zhang X.-J."/>
            <person name="Jia Y."/>
            <person name="Liu Y."/>
            <person name="Niu Y.-X."/>
            <person name="Yu L.-H."/>
            <person name="Chen D.-F."/>
            <person name="Zhang G.-Q."/>
        </authorList>
    </citation>
    <scope>NUCLEOTIDE SEQUENCE</scope>
    <source>
        <tissue evidence="1">Leaf</tissue>
    </source>
</reference>